<comment type="caution">
    <text evidence="1">The sequence shown here is derived from an EMBL/GenBank/DDBJ whole genome shotgun (WGS) entry which is preliminary data.</text>
</comment>
<evidence type="ECO:0000313" key="1">
    <source>
        <dbReference type="EMBL" id="OLQ14526.1"/>
    </source>
</evidence>
<proteinExistence type="predicted"/>
<dbReference type="EMBL" id="LSRX01000014">
    <property type="protein sequence ID" value="OLQ14526.1"/>
    <property type="molecule type" value="Genomic_DNA"/>
</dbReference>
<name>A0A1Q9F4C5_SYMMI</name>
<keyword evidence="2" id="KW-1185">Reference proteome</keyword>
<dbReference type="Proteomes" id="UP000186817">
    <property type="component" value="Unassembled WGS sequence"/>
</dbReference>
<organism evidence="1 2">
    <name type="scientific">Symbiodinium microadriaticum</name>
    <name type="common">Dinoflagellate</name>
    <name type="synonym">Zooxanthella microadriatica</name>
    <dbReference type="NCBI Taxonomy" id="2951"/>
    <lineage>
        <taxon>Eukaryota</taxon>
        <taxon>Sar</taxon>
        <taxon>Alveolata</taxon>
        <taxon>Dinophyceae</taxon>
        <taxon>Suessiales</taxon>
        <taxon>Symbiodiniaceae</taxon>
        <taxon>Symbiodinium</taxon>
    </lineage>
</organism>
<evidence type="ECO:0000313" key="2">
    <source>
        <dbReference type="Proteomes" id="UP000186817"/>
    </source>
</evidence>
<sequence>MLGLRETLPADILLDSDRTVLQQISVQIHWTRFHKVDRASFKAAFVAIAVLINCPGFFIAASPLASAPLSEAACAETTMAVQDSAGTSAAAEARSACPAQVTPLLAIEKLRQGDDVKAVQPNGYQGSVK</sequence>
<protein>
    <submittedName>
        <fullName evidence="1">Uncharacterized protein</fullName>
    </submittedName>
</protein>
<dbReference type="AlphaFoldDB" id="A0A1Q9F4C5"/>
<gene>
    <name evidence="1" type="ORF">AK812_SmicGene1357</name>
</gene>
<reference evidence="1 2" key="1">
    <citation type="submission" date="2016-02" db="EMBL/GenBank/DDBJ databases">
        <title>Genome analysis of coral dinoflagellate symbionts highlights evolutionary adaptations to a symbiotic lifestyle.</title>
        <authorList>
            <person name="Aranda M."/>
            <person name="Li Y."/>
            <person name="Liew Y.J."/>
            <person name="Baumgarten S."/>
            <person name="Simakov O."/>
            <person name="Wilson M."/>
            <person name="Piel J."/>
            <person name="Ashoor H."/>
            <person name="Bougouffa S."/>
            <person name="Bajic V.B."/>
            <person name="Ryu T."/>
            <person name="Ravasi T."/>
            <person name="Bayer T."/>
            <person name="Micklem G."/>
            <person name="Kim H."/>
            <person name="Bhak J."/>
            <person name="Lajeunesse T.C."/>
            <person name="Voolstra C.R."/>
        </authorList>
    </citation>
    <scope>NUCLEOTIDE SEQUENCE [LARGE SCALE GENOMIC DNA]</scope>
    <source>
        <strain evidence="1 2">CCMP2467</strain>
    </source>
</reference>
<accession>A0A1Q9F4C5</accession>